<dbReference type="InterPro" id="IPR001173">
    <property type="entry name" value="Glyco_trans_2-like"/>
</dbReference>
<organism evidence="6 7">
    <name type="scientific">Pseudonocardia hydrocarbonoxydans</name>
    <dbReference type="NCBI Taxonomy" id="76726"/>
    <lineage>
        <taxon>Bacteria</taxon>
        <taxon>Bacillati</taxon>
        <taxon>Actinomycetota</taxon>
        <taxon>Actinomycetes</taxon>
        <taxon>Pseudonocardiales</taxon>
        <taxon>Pseudonocardiaceae</taxon>
        <taxon>Pseudonocardia</taxon>
    </lineage>
</organism>
<dbReference type="InterPro" id="IPR029044">
    <property type="entry name" value="Nucleotide-diphossugar_trans"/>
</dbReference>
<name>A0A4Y3WT55_9PSEU</name>
<comment type="similarity">
    <text evidence="1">Belongs to the glycosyltransferase 2 family.</text>
</comment>
<dbReference type="PANTHER" id="PTHR43685:SF5">
    <property type="entry name" value="GLYCOSYLTRANSFERASE EPSE-RELATED"/>
    <property type="match status" value="1"/>
</dbReference>
<proteinExistence type="inferred from homology"/>
<evidence type="ECO:0000259" key="5">
    <source>
        <dbReference type="Pfam" id="PF00535"/>
    </source>
</evidence>
<evidence type="ECO:0000256" key="4">
    <source>
        <dbReference type="SAM" id="MobiDB-lite"/>
    </source>
</evidence>
<evidence type="ECO:0000313" key="7">
    <source>
        <dbReference type="Proteomes" id="UP000320338"/>
    </source>
</evidence>
<dbReference type="EMBL" id="BJNG01000038">
    <property type="protein sequence ID" value="GEC21954.1"/>
    <property type="molecule type" value="Genomic_DNA"/>
</dbReference>
<dbReference type="GO" id="GO:0016757">
    <property type="term" value="F:glycosyltransferase activity"/>
    <property type="evidence" value="ECO:0007669"/>
    <property type="project" value="UniProtKB-KW"/>
</dbReference>
<accession>A0A4Y3WT55</accession>
<keyword evidence="7" id="KW-1185">Reference proteome</keyword>
<evidence type="ECO:0000256" key="3">
    <source>
        <dbReference type="ARBA" id="ARBA00022679"/>
    </source>
</evidence>
<dbReference type="SUPFAM" id="SSF53448">
    <property type="entry name" value="Nucleotide-diphospho-sugar transferases"/>
    <property type="match status" value="1"/>
</dbReference>
<dbReference type="Proteomes" id="UP000320338">
    <property type="component" value="Unassembled WGS sequence"/>
</dbReference>
<dbReference type="RefSeq" id="WP_246086039.1">
    <property type="nucleotide sequence ID" value="NZ_BAAARZ010000035.1"/>
</dbReference>
<reference evidence="6 7" key="1">
    <citation type="submission" date="2019-06" db="EMBL/GenBank/DDBJ databases">
        <title>Whole genome shotgun sequence of Pseudonocardia hydrocarbonoxydans NBRC 14498.</title>
        <authorList>
            <person name="Hosoyama A."/>
            <person name="Uohara A."/>
            <person name="Ohji S."/>
            <person name="Ichikawa N."/>
        </authorList>
    </citation>
    <scope>NUCLEOTIDE SEQUENCE [LARGE SCALE GENOMIC DNA]</scope>
    <source>
        <strain evidence="6 7">NBRC 14498</strain>
    </source>
</reference>
<protein>
    <submittedName>
        <fullName evidence="6">Glycosyl transferase</fullName>
    </submittedName>
</protein>
<evidence type="ECO:0000313" key="6">
    <source>
        <dbReference type="EMBL" id="GEC21954.1"/>
    </source>
</evidence>
<dbReference type="Gene3D" id="3.90.550.10">
    <property type="entry name" value="Spore Coat Polysaccharide Biosynthesis Protein SpsA, Chain A"/>
    <property type="match status" value="1"/>
</dbReference>
<comment type="caution">
    <text evidence="6">The sequence shown here is derived from an EMBL/GenBank/DDBJ whole genome shotgun (WGS) entry which is preliminary data.</text>
</comment>
<dbReference type="AlphaFoldDB" id="A0A4Y3WT55"/>
<sequence length="300" mass="32599">MSRVTVVAPRPGTDRDDAGEAEDPALPAQFSLLLPVWAGDRADHLTGAFRSSVDEQTRRPDHVVIVRDGPVPAALDAAIAELVASSPVPVDVLAGERNRGLGPALDAGLEACRYDVVARMDADDISLPHRFAVQLPIIESGIDLVGSGLQEFGDDPDEIVGTRTPPVDAHDIAVRARFADPFNHPTVVYRRDLVRAVGGYSDFALMEDYLLWAKLLVAGARVANVAEPLVKYRVGAGAYARRGGLGQLRAELAVQRRFRQLGFTTRGQFARNVVVRGGYRLVPESLRRMAYRKVIATYRG</sequence>
<dbReference type="PANTHER" id="PTHR43685">
    <property type="entry name" value="GLYCOSYLTRANSFERASE"/>
    <property type="match status" value="1"/>
</dbReference>
<dbReference type="Pfam" id="PF00535">
    <property type="entry name" value="Glycos_transf_2"/>
    <property type="match status" value="1"/>
</dbReference>
<feature type="region of interest" description="Disordered" evidence="4">
    <location>
        <begin position="1"/>
        <end position="22"/>
    </location>
</feature>
<keyword evidence="3 6" id="KW-0808">Transferase</keyword>
<evidence type="ECO:0000256" key="1">
    <source>
        <dbReference type="ARBA" id="ARBA00006739"/>
    </source>
</evidence>
<gene>
    <name evidence="6" type="ORF">PHY01_42370</name>
</gene>
<keyword evidence="2" id="KW-0328">Glycosyltransferase</keyword>
<feature type="domain" description="Glycosyltransferase 2-like" evidence="5">
    <location>
        <begin position="52"/>
        <end position="174"/>
    </location>
</feature>
<evidence type="ECO:0000256" key="2">
    <source>
        <dbReference type="ARBA" id="ARBA00022676"/>
    </source>
</evidence>
<dbReference type="InterPro" id="IPR050834">
    <property type="entry name" value="Glycosyltransf_2"/>
</dbReference>